<keyword evidence="3" id="KW-1185">Reference proteome</keyword>
<dbReference type="RefSeq" id="WP_345196744.1">
    <property type="nucleotide sequence ID" value="NZ_BAABFL010000404.1"/>
</dbReference>
<evidence type="ECO:0000256" key="1">
    <source>
        <dbReference type="SAM" id="SignalP"/>
    </source>
</evidence>
<evidence type="ECO:0000313" key="3">
    <source>
        <dbReference type="Proteomes" id="UP001500604"/>
    </source>
</evidence>
<evidence type="ECO:0000313" key="2">
    <source>
        <dbReference type="EMBL" id="GAA4650550.1"/>
    </source>
</evidence>
<gene>
    <name evidence="2" type="ORF">GCM10023116_28330</name>
</gene>
<feature type="chain" id="PRO_5045943040" evidence="1">
    <location>
        <begin position="20"/>
        <end position="174"/>
    </location>
</feature>
<dbReference type="Proteomes" id="UP001500604">
    <property type="component" value="Unassembled WGS sequence"/>
</dbReference>
<sequence>MIRYLALTLFLFPVTFSFAGQDIDFEFINNSDQEIYIKAGDAHCMYSVLAEATIKPHQTLSASYETKGGAFSECGYEHSSFNFQYTIGNNAGSVYQFYFADGGAAVKSANSYIPHAAMQTNSVHGSGSIAVDYYVAIATTASRNIVSFPAGGEGLDSKPMKVHLSYGPFSNTEY</sequence>
<proteinExistence type="predicted"/>
<dbReference type="EMBL" id="BAABFL010000404">
    <property type="protein sequence ID" value="GAA4650550.1"/>
    <property type="molecule type" value="Genomic_DNA"/>
</dbReference>
<feature type="signal peptide" evidence="1">
    <location>
        <begin position="1"/>
        <end position="19"/>
    </location>
</feature>
<name>A0ABP8V378_9GAMM</name>
<protein>
    <submittedName>
        <fullName evidence="2">Uncharacterized protein</fullName>
    </submittedName>
</protein>
<keyword evidence="1" id="KW-0732">Signal</keyword>
<organism evidence="2 3">
    <name type="scientific">Kistimonas scapharcae</name>
    <dbReference type="NCBI Taxonomy" id="1036133"/>
    <lineage>
        <taxon>Bacteria</taxon>
        <taxon>Pseudomonadati</taxon>
        <taxon>Pseudomonadota</taxon>
        <taxon>Gammaproteobacteria</taxon>
        <taxon>Oceanospirillales</taxon>
        <taxon>Endozoicomonadaceae</taxon>
        <taxon>Kistimonas</taxon>
    </lineage>
</organism>
<accession>A0ABP8V378</accession>
<reference evidence="3" key="1">
    <citation type="journal article" date="2019" name="Int. J. Syst. Evol. Microbiol.">
        <title>The Global Catalogue of Microorganisms (GCM) 10K type strain sequencing project: providing services to taxonomists for standard genome sequencing and annotation.</title>
        <authorList>
            <consortium name="The Broad Institute Genomics Platform"/>
            <consortium name="The Broad Institute Genome Sequencing Center for Infectious Disease"/>
            <person name="Wu L."/>
            <person name="Ma J."/>
        </authorList>
    </citation>
    <scope>NUCLEOTIDE SEQUENCE [LARGE SCALE GENOMIC DNA]</scope>
    <source>
        <strain evidence="3">JCM 17805</strain>
    </source>
</reference>
<comment type="caution">
    <text evidence="2">The sequence shown here is derived from an EMBL/GenBank/DDBJ whole genome shotgun (WGS) entry which is preliminary data.</text>
</comment>